<sequence>MAATARTRRVLVFNQYAKPLSEPGGTRHIELFGRLDGWDYLIVTGDRDYYSRQRVEADQKHFKRVRVSDYEGNNHRRVLNWLTYCLGALATAFRPGQVDVVYASSPHILTPVAGWLAARMRRARFVLEIRDLWPDSMVDLGHLRPGSLTHRALKALEVWLYRRADRIVIVAAGWHEYLAALGIERAKVEWVSNGAEPADFDLRPDDCRPLRDRLPVHGKLFVYTGAHGPANGLDALLDAAAELPDHTFALIGDGIEKPRLVERATGEGLTNVHFLDMIPKRELAGIIGAADVGIHVLADAAVFRHGASPNKLYDYLAAGLPVVTNCPGDPHDIVYETGAGMAVDSSDLVAGIRKITELDSSSLREMGRRGRRYIQENRSRTVMAGRLQRVLDSVLPARQ</sequence>
<dbReference type="PANTHER" id="PTHR45947:SF3">
    <property type="entry name" value="SULFOQUINOVOSYL TRANSFERASE SQD2"/>
    <property type="match status" value="1"/>
</dbReference>
<dbReference type="Pfam" id="PF13692">
    <property type="entry name" value="Glyco_trans_1_4"/>
    <property type="match status" value="1"/>
</dbReference>
<reference evidence="4 5" key="1">
    <citation type="submission" date="2019-10" db="EMBL/GenBank/DDBJ databases">
        <title>Genome Sequence of Micromonospora terminaliae DSM 101760.</title>
        <authorList>
            <person name="Guo L."/>
        </authorList>
    </citation>
    <scope>NUCLEOTIDE SEQUENCE [LARGE SCALE GENOMIC DNA]</scope>
    <source>
        <strain evidence="4 5">DSM 101760</strain>
    </source>
</reference>
<dbReference type="Proteomes" id="UP000402241">
    <property type="component" value="Chromosome"/>
</dbReference>
<dbReference type="InterPro" id="IPR028098">
    <property type="entry name" value="Glyco_trans_4-like_N"/>
</dbReference>
<evidence type="ECO:0000256" key="1">
    <source>
        <dbReference type="ARBA" id="ARBA00022676"/>
    </source>
</evidence>
<keyword evidence="2" id="KW-0808">Transferase</keyword>
<dbReference type="PANTHER" id="PTHR45947">
    <property type="entry name" value="SULFOQUINOVOSYL TRANSFERASE SQD2"/>
    <property type="match status" value="1"/>
</dbReference>
<dbReference type="Gene3D" id="3.40.50.2000">
    <property type="entry name" value="Glycogen Phosphorylase B"/>
    <property type="match status" value="2"/>
</dbReference>
<organism evidence="4 5">
    <name type="scientific">Micromonospora terminaliae</name>
    <dbReference type="NCBI Taxonomy" id="1914461"/>
    <lineage>
        <taxon>Bacteria</taxon>
        <taxon>Bacillati</taxon>
        <taxon>Actinomycetota</taxon>
        <taxon>Actinomycetes</taxon>
        <taxon>Micromonosporales</taxon>
        <taxon>Micromonosporaceae</taxon>
        <taxon>Micromonospora</taxon>
    </lineage>
</organism>
<dbReference type="InterPro" id="IPR050194">
    <property type="entry name" value="Glycosyltransferase_grp1"/>
</dbReference>
<accession>A0ABX6E2J7</accession>
<dbReference type="CDD" id="cd03794">
    <property type="entry name" value="GT4_WbuB-like"/>
    <property type="match status" value="1"/>
</dbReference>
<gene>
    <name evidence="4" type="ORF">GCE86_04060</name>
</gene>
<dbReference type="SUPFAM" id="SSF53756">
    <property type="entry name" value="UDP-Glycosyltransferase/glycogen phosphorylase"/>
    <property type="match status" value="1"/>
</dbReference>
<dbReference type="EMBL" id="CP045309">
    <property type="protein sequence ID" value="QGL46296.1"/>
    <property type="molecule type" value="Genomic_DNA"/>
</dbReference>
<feature type="domain" description="Glycosyltransferase subfamily 4-like N-terminal" evidence="3">
    <location>
        <begin position="37"/>
        <end position="194"/>
    </location>
</feature>
<keyword evidence="1" id="KW-0328">Glycosyltransferase</keyword>
<dbReference type="Pfam" id="PF13579">
    <property type="entry name" value="Glyco_trans_4_4"/>
    <property type="match status" value="1"/>
</dbReference>
<evidence type="ECO:0000256" key="2">
    <source>
        <dbReference type="ARBA" id="ARBA00022679"/>
    </source>
</evidence>
<protein>
    <submittedName>
        <fullName evidence="4">Glycosyltransferase</fullName>
    </submittedName>
</protein>
<evidence type="ECO:0000259" key="3">
    <source>
        <dbReference type="Pfam" id="PF13579"/>
    </source>
</evidence>
<keyword evidence="5" id="KW-1185">Reference proteome</keyword>
<name>A0ABX6E2J7_9ACTN</name>
<evidence type="ECO:0000313" key="4">
    <source>
        <dbReference type="EMBL" id="QGL46296.1"/>
    </source>
</evidence>
<proteinExistence type="predicted"/>
<evidence type="ECO:0000313" key="5">
    <source>
        <dbReference type="Proteomes" id="UP000402241"/>
    </source>
</evidence>